<protein>
    <recommendedName>
        <fullName evidence="3">Reverse transcriptase domain-containing protein</fullName>
    </recommendedName>
</protein>
<evidence type="ECO:0000256" key="1">
    <source>
        <dbReference type="ARBA" id="ARBA00034120"/>
    </source>
</evidence>
<name>A0ABV2JPN9_9GAMM</name>
<dbReference type="PROSITE" id="PS50878">
    <property type="entry name" value="RT_POL"/>
    <property type="match status" value="1"/>
</dbReference>
<feature type="region of interest" description="Disordered" evidence="2">
    <location>
        <begin position="1"/>
        <end position="36"/>
    </location>
</feature>
<keyword evidence="5" id="KW-1185">Reference proteome</keyword>
<evidence type="ECO:0000256" key="2">
    <source>
        <dbReference type="SAM" id="MobiDB-lite"/>
    </source>
</evidence>
<dbReference type="InterPro" id="IPR051083">
    <property type="entry name" value="GrpII_Intron_Splice-Mob/Def"/>
</dbReference>
<dbReference type="PANTHER" id="PTHR34047:SF8">
    <property type="entry name" value="PROTEIN YKFC"/>
    <property type="match status" value="1"/>
</dbReference>
<comment type="caution">
    <text evidence="4">The sequence shown here is derived from an EMBL/GenBank/DDBJ whole genome shotgun (WGS) entry which is preliminary data.</text>
</comment>
<dbReference type="PANTHER" id="PTHR34047">
    <property type="entry name" value="NUCLEAR INTRON MATURASE 1, MITOCHONDRIAL-RELATED"/>
    <property type="match status" value="1"/>
</dbReference>
<accession>A0ABV2JPN9</accession>
<evidence type="ECO:0000259" key="3">
    <source>
        <dbReference type="PROSITE" id="PS50878"/>
    </source>
</evidence>
<dbReference type="CDD" id="cd01646">
    <property type="entry name" value="RT_Bac_retron_I"/>
    <property type="match status" value="1"/>
</dbReference>
<comment type="similarity">
    <text evidence="1">Belongs to the bacterial reverse transcriptase family.</text>
</comment>
<dbReference type="Proteomes" id="UP001549184">
    <property type="component" value="Unassembled WGS sequence"/>
</dbReference>
<sequence>MKKGQGRTEGGDGDVMPSAATSARTRRSRAAASSSTVKKVEHFSKLSSAMKQAMEHALENVIRLGDTDVFPRSFETSLLTDSKEQILELLGKIHGSFQDMLIAAPPVNDKVLAAVGYSGFRAVTQVDPVWNLYLLSLVILLGPEIEVARVPVEKGVVHSYRFRRQKGDAHIFDGEIGWFSFQESCERLAREHKFVLLTDISDFYPRIYHHRLENALKKVTANRDAVKRVIRLLTEFSGGVSYGLPVGGPAARLLSELLLNSTDRLLLAEGVKFARFVDDFRLFANSREEAHGLLVMLAQKMGESDGLSLQKSKTRIMSTEEYLSHFNMKSDETERGDEEQAVYRSFMSLKLHYDPYSESANEDYEQLRESLRQFDVVGMLAREMRKTQIEESFIRKLVRSIKHLRTEARAASVVSLADNLEILSPVFPLVMQVFASVASELNEVSRSRMLSAVKDLFLGKSHILNVPVNQAHAIRVLALALDEESEQILLRIYQQTSSIGVKRDVIIAMANRDLAWFVSDRRRNYQNLSSWERRAVVAASYILEDEGDHWRKKLTLGDFESIIASWVSKNKVANNGQVKVPL</sequence>
<feature type="domain" description="Reverse transcriptase" evidence="3">
    <location>
        <begin position="9"/>
        <end position="348"/>
    </location>
</feature>
<dbReference type="EMBL" id="JBEPMU010000001">
    <property type="protein sequence ID" value="MET3650802.1"/>
    <property type="molecule type" value="Genomic_DNA"/>
</dbReference>
<dbReference type="RefSeq" id="WP_354012282.1">
    <property type="nucleotide sequence ID" value="NZ_JBEPMU010000001.1"/>
</dbReference>
<reference evidence="4 5" key="1">
    <citation type="submission" date="2024-06" db="EMBL/GenBank/DDBJ databases">
        <title>Sorghum-associated microbial communities from plants grown in Nebraska, USA.</title>
        <authorList>
            <person name="Schachtman D."/>
        </authorList>
    </citation>
    <scope>NUCLEOTIDE SEQUENCE [LARGE SCALE GENOMIC DNA]</scope>
    <source>
        <strain evidence="4 5">1073</strain>
    </source>
</reference>
<proteinExistence type="inferred from homology"/>
<dbReference type="Pfam" id="PF00078">
    <property type="entry name" value="RVT_1"/>
    <property type="match status" value="1"/>
</dbReference>
<evidence type="ECO:0000313" key="4">
    <source>
        <dbReference type="EMBL" id="MET3650802.1"/>
    </source>
</evidence>
<gene>
    <name evidence="4" type="ORF">ABIC75_000504</name>
</gene>
<evidence type="ECO:0000313" key="5">
    <source>
        <dbReference type="Proteomes" id="UP001549184"/>
    </source>
</evidence>
<organism evidence="4 5">
    <name type="scientific">Dyella japonica</name>
    <dbReference type="NCBI Taxonomy" id="231455"/>
    <lineage>
        <taxon>Bacteria</taxon>
        <taxon>Pseudomonadati</taxon>
        <taxon>Pseudomonadota</taxon>
        <taxon>Gammaproteobacteria</taxon>
        <taxon>Lysobacterales</taxon>
        <taxon>Rhodanobacteraceae</taxon>
        <taxon>Dyella</taxon>
    </lineage>
</organism>
<dbReference type="InterPro" id="IPR000477">
    <property type="entry name" value="RT_dom"/>
</dbReference>